<name>A0AAF0IXC9_9BASI</name>
<proteinExistence type="predicted"/>
<sequence length="54" mass="5909">MARFQHFAGPLVATLVGVVSGVYIFNPLIQSSMQSMQDTQKTKKTLEANPASLR</sequence>
<dbReference type="EMBL" id="CP119939">
    <property type="protein sequence ID" value="WFD03951.1"/>
    <property type="molecule type" value="Genomic_DNA"/>
</dbReference>
<keyword evidence="2" id="KW-1133">Transmembrane helix</keyword>
<dbReference type="AlphaFoldDB" id="A0AAF0IXC9"/>
<feature type="transmembrane region" description="Helical" evidence="2">
    <location>
        <begin position="6"/>
        <end position="26"/>
    </location>
</feature>
<organism evidence="3 4">
    <name type="scientific">Malassezia obtusa</name>
    <dbReference type="NCBI Taxonomy" id="76774"/>
    <lineage>
        <taxon>Eukaryota</taxon>
        <taxon>Fungi</taxon>
        <taxon>Dikarya</taxon>
        <taxon>Basidiomycota</taxon>
        <taxon>Ustilaginomycotina</taxon>
        <taxon>Malasseziomycetes</taxon>
        <taxon>Malasseziales</taxon>
        <taxon>Malasseziaceae</taxon>
        <taxon>Malassezia</taxon>
    </lineage>
</organism>
<gene>
    <name evidence="3" type="ORF">MOBT1_002648</name>
</gene>
<accession>A0AAF0IXC9</accession>
<reference evidence="3" key="1">
    <citation type="submission" date="2023-03" db="EMBL/GenBank/DDBJ databases">
        <title>Mating type loci evolution in Malassezia.</title>
        <authorList>
            <person name="Coelho M.A."/>
        </authorList>
    </citation>
    <scope>NUCLEOTIDE SEQUENCE</scope>
    <source>
        <strain evidence="3">CBS 7876</strain>
    </source>
</reference>
<evidence type="ECO:0000256" key="1">
    <source>
        <dbReference type="SAM" id="MobiDB-lite"/>
    </source>
</evidence>
<protein>
    <submittedName>
        <fullName evidence="3">Uncharacterized protein</fullName>
    </submittedName>
</protein>
<dbReference type="Pfam" id="PF23670">
    <property type="entry name" value="PIGBOS1"/>
    <property type="match status" value="1"/>
</dbReference>
<feature type="region of interest" description="Disordered" evidence="1">
    <location>
        <begin position="34"/>
        <end position="54"/>
    </location>
</feature>
<keyword evidence="2" id="KW-0812">Transmembrane</keyword>
<evidence type="ECO:0000256" key="2">
    <source>
        <dbReference type="SAM" id="Phobius"/>
    </source>
</evidence>
<dbReference type="Proteomes" id="UP001214603">
    <property type="component" value="Chromosome 6"/>
</dbReference>
<keyword evidence="4" id="KW-1185">Reference proteome</keyword>
<evidence type="ECO:0000313" key="4">
    <source>
        <dbReference type="Proteomes" id="UP001214603"/>
    </source>
</evidence>
<evidence type="ECO:0000313" key="3">
    <source>
        <dbReference type="EMBL" id="WFD03951.1"/>
    </source>
</evidence>
<dbReference type="InterPro" id="IPR057394">
    <property type="entry name" value="PIGBOS1"/>
</dbReference>
<keyword evidence="2" id="KW-0472">Membrane</keyword>